<reference evidence="2" key="1">
    <citation type="submission" date="2004-12" db="EMBL/GenBank/DDBJ databases">
        <authorList>
            <person name="Kim M.K."/>
            <person name="Kim K.-H."/>
        </authorList>
    </citation>
    <scope>NUCLEOTIDE SEQUENCE</scope>
    <source>
        <strain evidence="2">PB180</strain>
    </source>
</reference>
<feature type="region of interest" description="Disordered" evidence="1">
    <location>
        <begin position="220"/>
        <end position="255"/>
    </location>
</feature>
<dbReference type="InterPro" id="IPR036854">
    <property type="entry name" value="Photo_II_D1/D2_sf"/>
</dbReference>
<protein>
    <submittedName>
        <fullName evidence="2">PufM</fullName>
    </submittedName>
</protein>
<feature type="non-terminal residue" evidence="2">
    <location>
        <position position="255"/>
    </location>
</feature>
<dbReference type="AlphaFoldDB" id="Q5I5E1"/>
<proteinExistence type="predicted"/>
<name>Q5I5E1_9SPHN</name>
<accession>Q5I5E1</accession>
<evidence type="ECO:0000313" key="2">
    <source>
        <dbReference type="EMBL" id="AAW47439.1"/>
    </source>
</evidence>
<dbReference type="Gene3D" id="1.20.85.10">
    <property type="entry name" value="Photosystem II protein D1-like"/>
    <property type="match status" value="1"/>
</dbReference>
<dbReference type="EMBL" id="AY853584">
    <property type="protein sequence ID" value="AAW47439.1"/>
    <property type="molecule type" value="Genomic_DNA"/>
</dbReference>
<sequence>MGAYQNIFTQVQLRSTPEYGAPLPRGDDPRIGSGGYHYWLGKLGAAQVGPFYLGKLGLASFICGFPRLSRSSVSTCGRASTGDPGPVRPPATLAGARAARAGMGLQAVRSARPGRVVADHRLLADLLGPVVVGADLSPGKAARHGDARRLGVCQRNLAVPGDRLHPPLLHGQLVGERAVRHLPAPRLDRGFLDPLRQPLLQSLPRPLDRVPVRIDPAVRDARRYHPGGQPLRRRARDRADHRSRHGTRAGRFVLA</sequence>
<dbReference type="GO" id="GO:0009772">
    <property type="term" value="P:photosynthetic electron transport in photosystem II"/>
    <property type="evidence" value="ECO:0007669"/>
    <property type="project" value="InterPro"/>
</dbReference>
<dbReference type="SUPFAM" id="SSF81483">
    <property type="entry name" value="Bacterial photosystem II reaction centre, L and M subunits"/>
    <property type="match status" value="1"/>
</dbReference>
<organism evidence="2">
    <name type="scientific">Sphingomonas sp. PB180</name>
    <dbReference type="NCBI Taxonomy" id="307646"/>
    <lineage>
        <taxon>Bacteria</taxon>
        <taxon>Pseudomonadati</taxon>
        <taxon>Pseudomonadota</taxon>
        <taxon>Alphaproteobacteria</taxon>
        <taxon>Sphingomonadales</taxon>
        <taxon>Sphingomonadaceae</taxon>
        <taxon>Sphingomonas</taxon>
    </lineage>
</organism>
<feature type="compositionally biased region" description="Basic residues" evidence="1">
    <location>
        <begin position="231"/>
        <end position="248"/>
    </location>
</feature>
<evidence type="ECO:0000256" key="1">
    <source>
        <dbReference type="SAM" id="MobiDB-lite"/>
    </source>
</evidence>